<accession>A0A8X6HZE6</accession>
<name>A0A8X6HZE6_TRICU</name>
<organism evidence="2 3">
    <name type="scientific">Trichonephila clavata</name>
    <name type="common">Joro spider</name>
    <name type="synonym">Nephila clavata</name>
    <dbReference type="NCBI Taxonomy" id="2740835"/>
    <lineage>
        <taxon>Eukaryota</taxon>
        <taxon>Metazoa</taxon>
        <taxon>Ecdysozoa</taxon>
        <taxon>Arthropoda</taxon>
        <taxon>Chelicerata</taxon>
        <taxon>Arachnida</taxon>
        <taxon>Araneae</taxon>
        <taxon>Araneomorphae</taxon>
        <taxon>Entelegynae</taxon>
        <taxon>Araneoidea</taxon>
        <taxon>Nephilidae</taxon>
        <taxon>Trichonephila</taxon>
    </lineage>
</organism>
<dbReference type="AlphaFoldDB" id="A0A8X6HZE6"/>
<reference evidence="2" key="1">
    <citation type="submission" date="2020-07" db="EMBL/GenBank/DDBJ databases">
        <title>Multicomponent nature underlies the extraordinary mechanical properties of spider dragline silk.</title>
        <authorList>
            <person name="Kono N."/>
            <person name="Nakamura H."/>
            <person name="Mori M."/>
            <person name="Yoshida Y."/>
            <person name="Ohtoshi R."/>
            <person name="Malay A.D."/>
            <person name="Moran D.A.P."/>
            <person name="Tomita M."/>
            <person name="Numata K."/>
            <person name="Arakawa K."/>
        </authorList>
    </citation>
    <scope>NUCLEOTIDE SEQUENCE</scope>
</reference>
<dbReference type="Proteomes" id="UP000887116">
    <property type="component" value="Unassembled WGS sequence"/>
</dbReference>
<keyword evidence="3" id="KW-1185">Reference proteome</keyword>
<evidence type="ECO:0000256" key="1">
    <source>
        <dbReference type="SAM" id="MobiDB-lite"/>
    </source>
</evidence>
<proteinExistence type="predicted"/>
<gene>
    <name evidence="2" type="ORF">TNCT_106771</name>
</gene>
<protein>
    <submittedName>
        <fullName evidence="2">Uncharacterized protein</fullName>
    </submittedName>
</protein>
<sequence>MQDLARGLTNALNPAIGLSSTQIIHRETRPPALPDDRESRGGAVSSLYSGKKDQYLVFNRYGCKNFCDSTYPSRKTIRRLTRAFRRQWNQN</sequence>
<comment type="caution">
    <text evidence="2">The sequence shown here is derived from an EMBL/GenBank/DDBJ whole genome shotgun (WGS) entry which is preliminary data.</text>
</comment>
<feature type="region of interest" description="Disordered" evidence="1">
    <location>
        <begin position="19"/>
        <end position="45"/>
    </location>
</feature>
<feature type="compositionally biased region" description="Basic and acidic residues" evidence="1">
    <location>
        <begin position="24"/>
        <end position="40"/>
    </location>
</feature>
<dbReference type="EMBL" id="BMAO01029401">
    <property type="protein sequence ID" value="GFR31385.1"/>
    <property type="molecule type" value="Genomic_DNA"/>
</dbReference>
<evidence type="ECO:0000313" key="3">
    <source>
        <dbReference type="Proteomes" id="UP000887116"/>
    </source>
</evidence>
<evidence type="ECO:0000313" key="2">
    <source>
        <dbReference type="EMBL" id="GFR31385.1"/>
    </source>
</evidence>